<comment type="caution">
    <text evidence="4">The sequence shown here is derived from an EMBL/GenBank/DDBJ whole genome shotgun (WGS) entry which is preliminary data.</text>
</comment>
<keyword evidence="1" id="KW-0175">Coiled coil</keyword>
<name>A0A2N6NWS6_BEABA</name>
<dbReference type="Proteomes" id="UP000235728">
    <property type="component" value="Unassembled WGS sequence"/>
</dbReference>
<dbReference type="Pfam" id="PF25545">
    <property type="entry name" value="DUF7924"/>
    <property type="match status" value="1"/>
</dbReference>
<evidence type="ECO:0000313" key="5">
    <source>
        <dbReference type="Proteomes" id="UP000235728"/>
    </source>
</evidence>
<evidence type="ECO:0000256" key="1">
    <source>
        <dbReference type="SAM" id="Coils"/>
    </source>
</evidence>
<feature type="coiled-coil region" evidence="1">
    <location>
        <begin position="459"/>
        <end position="511"/>
    </location>
</feature>
<feature type="compositionally biased region" description="Low complexity" evidence="2">
    <location>
        <begin position="113"/>
        <end position="136"/>
    </location>
</feature>
<dbReference type="AlphaFoldDB" id="A0A2N6NWS6"/>
<evidence type="ECO:0000313" key="4">
    <source>
        <dbReference type="EMBL" id="PMB71715.1"/>
    </source>
</evidence>
<feature type="compositionally biased region" description="Polar residues" evidence="2">
    <location>
        <begin position="47"/>
        <end position="62"/>
    </location>
</feature>
<protein>
    <recommendedName>
        <fullName evidence="3">DUF7924 domain-containing protein</fullName>
    </recommendedName>
</protein>
<dbReference type="EMBL" id="MRVG01000002">
    <property type="protein sequence ID" value="PMB71715.1"/>
    <property type="molecule type" value="Genomic_DNA"/>
</dbReference>
<dbReference type="InterPro" id="IPR057684">
    <property type="entry name" value="DUF7924"/>
</dbReference>
<gene>
    <name evidence="4" type="ORF">BM221_001811</name>
</gene>
<evidence type="ECO:0000256" key="2">
    <source>
        <dbReference type="SAM" id="MobiDB-lite"/>
    </source>
</evidence>
<dbReference type="PANTHER" id="PTHR42470:SF1">
    <property type="entry name" value="VAST DOMAIN-CONTAINING PROTEIN"/>
    <property type="match status" value="1"/>
</dbReference>
<evidence type="ECO:0000259" key="3">
    <source>
        <dbReference type="Pfam" id="PF25545"/>
    </source>
</evidence>
<proteinExistence type="predicted"/>
<dbReference type="OMA" id="HEEMPEC"/>
<accession>A0A2N6NWS6</accession>
<sequence length="515" mass="57313">MVIQERHAHETPVHETPVHETPAYEGDEQEPQRPSKRPHSAVDDSHPQSGSPALNNLVSSWLGSICPPAKRQRRNSEASMASGGDGGLGPPSPPSPPSINTSDICDKHTQDHTAASRPATSRSASYRTTGGSSTRSLVDAEHYRLENLKMRNGIEMRVDREQLPPAIQALVEPLGLQQPPPTPTACDEEFVRAIRARNDCLAMSVKNSVRQRFDGSIFPRPEFGDPILRTDSLIMAEATLPTRFTSAVLKKLSGRVRRLSRLSIPIPDILYGYSYEVFPREERSLLYPVLTDVNVVNENLNVLPFLIVEFRGDGESMWSCINECLGGSAACVNVGRRLNMKLVVNGQSPSFNSAVFSIAINHEIAHLYVTWRPSDPAAEYYMQRIGVYAVEDMHHYLILQRAVRKIIEWGIGPRLDHFRECLSLAGSENGKASDMSSAYLEEPKAQVEEPRAQVEGPKAQEFQAQLDELKTQMKELIRAQMEEPKAQMEASKAQMEELKEVKAQVKELKTHAGKP</sequence>
<dbReference type="PANTHER" id="PTHR42470">
    <property type="entry name" value="VAST DOMAIN-CONTAINING PROTEIN"/>
    <property type="match status" value="1"/>
</dbReference>
<feature type="domain" description="DUF7924" evidence="3">
    <location>
        <begin position="263"/>
        <end position="420"/>
    </location>
</feature>
<reference evidence="4 5" key="1">
    <citation type="journal article" date="2016" name="Appl. Microbiol. Biotechnol.">
        <title>Characterization of T-DNA insertion mutants with decreased virulence in the entomopathogenic fungus Beauveria bassiana JEF-007.</title>
        <authorList>
            <person name="Kim S."/>
            <person name="Lee S.J."/>
            <person name="Nai Y.S."/>
            <person name="Yu J.S."/>
            <person name="Lee M.R."/>
            <person name="Yang Y.T."/>
            <person name="Kim J.S."/>
        </authorList>
    </citation>
    <scope>NUCLEOTIDE SEQUENCE [LARGE SCALE GENOMIC DNA]</scope>
    <source>
        <strain evidence="4 5">JEF-007</strain>
    </source>
</reference>
<feature type="compositionally biased region" description="Basic and acidic residues" evidence="2">
    <location>
        <begin position="1"/>
        <end position="18"/>
    </location>
</feature>
<feature type="region of interest" description="Disordered" evidence="2">
    <location>
        <begin position="1"/>
        <end position="138"/>
    </location>
</feature>
<organism evidence="4 5">
    <name type="scientific">Beauveria bassiana</name>
    <name type="common">White muscardine disease fungus</name>
    <name type="synonym">Tritirachium shiotae</name>
    <dbReference type="NCBI Taxonomy" id="176275"/>
    <lineage>
        <taxon>Eukaryota</taxon>
        <taxon>Fungi</taxon>
        <taxon>Dikarya</taxon>
        <taxon>Ascomycota</taxon>
        <taxon>Pezizomycotina</taxon>
        <taxon>Sordariomycetes</taxon>
        <taxon>Hypocreomycetidae</taxon>
        <taxon>Hypocreales</taxon>
        <taxon>Cordycipitaceae</taxon>
        <taxon>Beauveria</taxon>
    </lineage>
</organism>